<feature type="compositionally biased region" description="Basic and acidic residues" evidence="1">
    <location>
        <begin position="20"/>
        <end position="31"/>
    </location>
</feature>
<organism evidence="2 3">
    <name type="scientific">Ancylostoma caninum</name>
    <name type="common">Dog hookworm</name>
    <dbReference type="NCBI Taxonomy" id="29170"/>
    <lineage>
        <taxon>Eukaryota</taxon>
        <taxon>Metazoa</taxon>
        <taxon>Ecdysozoa</taxon>
        <taxon>Nematoda</taxon>
        <taxon>Chromadorea</taxon>
        <taxon>Rhabditida</taxon>
        <taxon>Rhabditina</taxon>
        <taxon>Rhabditomorpha</taxon>
        <taxon>Strongyloidea</taxon>
        <taxon>Ancylostomatidae</taxon>
        <taxon>Ancylostomatinae</taxon>
        <taxon>Ancylostoma</taxon>
    </lineage>
</organism>
<dbReference type="STRING" id="29170.A0A368G0Q9"/>
<accession>A0A368G0Q9</accession>
<evidence type="ECO:0000313" key="2">
    <source>
        <dbReference type="EMBL" id="RCN38016.1"/>
    </source>
</evidence>
<dbReference type="Proteomes" id="UP000252519">
    <property type="component" value="Unassembled WGS sequence"/>
</dbReference>
<proteinExistence type="predicted"/>
<dbReference type="OrthoDB" id="432281at2759"/>
<comment type="caution">
    <text evidence="2">The sequence shown here is derived from an EMBL/GenBank/DDBJ whole genome shotgun (WGS) entry which is preliminary data.</text>
</comment>
<dbReference type="AlphaFoldDB" id="A0A368G0Q9"/>
<keyword evidence="3" id="KW-1185">Reference proteome</keyword>
<sequence length="99" mass="11505">MTSLQGSRTRVLHQSRFHHAHSDSKLMKDKPPPQLNLVENIDEDICERILKIDFNSSEYDVLEQIQMDGKADQIWATARRNPSHVAMNKYIADFKNLQV</sequence>
<feature type="compositionally biased region" description="Basic residues" evidence="1">
    <location>
        <begin position="10"/>
        <end position="19"/>
    </location>
</feature>
<dbReference type="EMBL" id="JOJR01000427">
    <property type="protein sequence ID" value="RCN38016.1"/>
    <property type="molecule type" value="Genomic_DNA"/>
</dbReference>
<name>A0A368G0Q9_ANCCA</name>
<evidence type="ECO:0000256" key="1">
    <source>
        <dbReference type="SAM" id="MobiDB-lite"/>
    </source>
</evidence>
<protein>
    <submittedName>
        <fullName evidence="2">Uncharacterized protein</fullName>
    </submittedName>
</protein>
<gene>
    <name evidence="2" type="ORF">ANCCAN_16083</name>
</gene>
<reference evidence="2 3" key="1">
    <citation type="submission" date="2014-10" db="EMBL/GenBank/DDBJ databases">
        <title>Draft genome of the hookworm Ancylostoma caninum.</title>
        <authorList>
            <person name="Mitreva M."/>
        </authorList>
    </citation>
    <scope>NUCLEOTIDE SEQUENCE [LARGE SCALE GENOMIC DNA]</scope>
    <source>
        <strain evidence="2 3">Baltimore</strain>
    </source>
</reference>
<evidence type="ECO:0000313" key="3">
    <source>
        <dbReference type="Proteomes" id="UP000252519"/>
    </source>
</evidence>
<feature type="region of interest" description="Disordered" evidence="1">
    <location>
        <begin position="1"/>
        <end position="33"/>
    </location>
</feature>